<dbReference type="GeneID" id="16998181"/>
<reference evidence="2 3" key="1">
    <citation type="journal article" date="2004" name="Nature">
        <title>Genome sequence of the ultrasmall unicellular red alga Cyanidioschyzon merolae 10D.</title>
        <authorList>
            <person name="Matsuzaki M."/>
            <person name="Misumi O."/>
            <person name="Shin-i T."/>
            <person name="Maruyama S."/>
            <person name="Takahara M."/>
            <person name="Miyagishima S."/>
            <person name="Mori T."/>
            <person name="Nishida K."/>
            <person name="Yagisawa F."/>
            <person name="Nishida K."/>
            <person name="Yoshida Y."/>
            <person name="Nishimura Y."/>
            <person name="Nakao S."/>
            <person name="Kobayashi T."/>
            <person name="Momoyama Y."/>
            <person name="Higashiyama T."/>
            <person name="Minoda A."/>
            <person name="Sano M."/>
            <person name="Nomoto H."/>
            <person name="Oishi K."/>
            <person name="Hayashi H."/>
            <person name="Ohta F."/>
            <person name="Nishizaka S."/>
            <person name="Haga S."/>
            <person name="Miura S."/>
            <person name="Morishita T."/>
            <person name="Kabeya Y."/>
            <person name="Terasawa K."/>
            <person name="Suzuki Y."/>
            <person name="Ishii Y."/>
            <person name="Asakawa S."/>
            <person name="Takano H."/>
            <person name="Ohta N."/>
            <person name="Kuroiwa H."/>
            <person name="Tanaka K."/>
            <person name="Shimizu N."/>
            <person name="Sugano S."/>
            <person name="Sato N."/>
            <person name="Nozaki H."/>
            <person name="Ogasawara N."/>
            <person name="Kohara Y."/>
            <person name="Kuroiwa T."/>
        </authorList>
    </citation>
    <scope>NUCLEOTIDE SEQUENCE [LARGE SCALE GENOMIC DNA]</scope>
    <source>
        <strain evidence="2 3">10D</strain>
    </source>
</reference>
<keyword evidence="3" id="KW-1185">Reference proteome</keyword>
<reference evidence="2 3" key="2">
    <citation type="journal article" date="2007" name="BMC Biol.">
        <title>A 100%-complete sequence reveals unusually simple genomic features in the hot-spring red alga Cyanidioschyzon merolae.</title>
        <authorList>
            <person name="Nozaki H."/>
            <person name="Takano H."/>
            <person name="Misumi O."/>
            <person name="Terasawa K."/>
            <person name="Matsuzaki M."/>
            <person name="Maruyama S."/>
            <person name="Nishida K."/>
            <person name="Yagisawa F."/>
            <person name="Yoshida Y."/>
            <person name="Fujiwara T."/>
            <person name="Takio S."/>
            <person name="Tamura K."/>
            <person name="Chung S.J."/>
            <person name="Nakamura S."/>
            <person name="Kuroiwa H."/>
            <person name="Tanaka K."/>
            <person name="Sato N."/>
            <person name="Kuroiwa T."/>
        </authorList>
    </citation>
    <scope>NUCLEOTIDE SEQUENCE [LARGE SCALE GENOMIC DNA]</scope>
    <source>
        <strain evidence="2 3">10D</strain>
    </source>
</reference>
<evidence type="ECO:0000313" key="2">
    <source>
        <dbReference type="EMBL" id="BAM83360.1"/>
    </source>
</evidence>
<evidence type="ECO:0000256" key="1">
    <source>
        <dbReference type="SAM" id="MobiDB-lite"/>
    </source>
</evidence>
<dbReference type="KEGG" id="cme:CYME_CMT418C"/>
<feature type="compositionally biased region" description="Polar residues" evidence="1">
    <location>
        <begin position="73"/>
        <end position="93"/>
    </location>
</feature>
<sequence>MDAHASSVSGSAPDLESWLAEVRQGIEKLLQQLEGGPDLLSHTLRGLLTSVQTGPNLQEPRFRSRGERFETLPDSSGLETQRISQEQRTQTPSALAEDCVQPTPCDLEQPPKERTFKVGQGLRSSSIASSAKQLFERGALLQSLAERLAHLTLSICAAPKDCDLSRVVEADQWLEPARAKKKVGVVLLAGGTVGPAFVGLMLKTLAAQAAWDTQSGRSVAAVDVCETAAVPAVFYEDERIVLELVGISFGPTHWQPIATVHDINKLWHEGAEFTYTSARDTGDEHTTSLWAALRSMLASTAATGRLSSSGPAYVRPAVGAAQVPCLDGVVVVDTSQAAHAGALLALVRQFYPKVRIVSANAVCFAAPHEEQTADETGMGLLERINRLYPDQDPQVTNLNRQFAVQASGFLLRHPAVHSNAAIGADIPLLAFLKYLSKMKPNLVCFEAVMSPGIGHVLERMERGLSFSAAVRESRSAGHLETWDCREELSGILCATRAMVCARALGFTDLNLVRDARVCIQPLYDESRQSMTGCDLDCVEHRLRDSPFVGCRSLFEQEPATFLPPPGHAETYPTDATNVSSFHRFMTSRNFMDSPDGISSLDSLYESLFEQARTNETVLQFLVRFTGTHDPKETNAHGLECPDNHLIRFVNVFQEAPQTSGREAQSSESQSVVIRGPTNASMQVGLAQVDRKLSWLGEGAVSDFRIVVKWKQSGQWHRTCFRGEAMSSIEIAQLVLADVVQAAELFQ</sequence>
<dbReference type="Proteomes" id="UP000007014">
    <property type="component" value="Chromosome 20"/>
</dbReference>
<proteinExistence type="predicted"/>
<dbReference type="AlphaFoldDB" id="M1V7T6"/>
<feature type="compositionally biased region" description="Basic and acidic residues" evidence="1">
    <location>
        <begin position="60"/>
        <end position="71"/>
    </location>
</feature>
<dbReference type="RefSeq" id="XP_005539396.1">
    <property type="nucleotide sequence ID" value="XM_005539339.1"/>
</dbReference>
<feature type="region of interest" description="Disordered" evidence="1">
    <location>
        <begin position="51"/>
        <end position="94"/>
    </location>
</feature>
<dbReference type="Gramene" id="CMT418CT">
    <property type="protein sequence ID" value="CMT418CT"/>
    <property type="gene ID" value="CMT418C"/>
</dbReference>
<dbReference type="EMBL" id="AP006502">
    <property type="protein sequence ID" value="BAM83360.1"/>
    <property type="molecule type" value="Genomic_DNA"/>
</dbReference>
<accession>M1V7T6</accession>
<dbReference type="Gene3D" id="3.30.360.10">
    <property type="entry name" value="Dihydrodipicolinate Reductase, domain 2"/>
    <property type="match status" value="1"/>
</dbReference>
<gene>
    <name evidence="2" type="ORF">CYME_CMT418C</name>
</gene>
<organism evidence="2 3">
    <name type="scientific">Cyanidioschyzon merolae (strain NIES-3377 / 10D)</name>
    <name type="common">Unicellular red alga</name>
    <dbReference type="NCBI Taxonomy" id="280699"/>
    <lineage>
        <taxon>Eukaryota</taxon>
        <taxon>Rhodophyta</taxon>
        <taxon>Bangiophyceae</taxon>
        <taxon>Cyanidiales</taxon>
        <taxon>Cyanidiaceae</taxon>
        <taxon>Cyanidioschyzon</taxon>
    </lineage>
</organism>
<dbReference type="OrthoDB" id="10531658at2759"/>
<dbReference type="HOGENOM" id="CLU_372736_0_0_1"/>
<protein>
    <submittedName>
        <fullName evidence="2">Similar to bifunctional aspartokinase/homoserine dehydrogenase</fullName>
    </submittedName>
</protein>
<evidence type="ECO:0000313" key="3">
    <source>
        <dbReference type="Proteomes" id="UP000007014"/>
    </source>
</evidence>
<name>M1V7T6_CYAM1</name>